<dbReference type="GO" id="GO:0005518">
    <property type="term" value="F:collagen binding"/>
    <property type="evidence" value="ECO:0007669"/>
    <property type="project" value="TreeGrafter"/>
</dbReference>
<keyword evidence="11" id="KW-0325">Glycoprotein</keyword>
<dbReference type="InterPro" id="IPR020635">
    <property type="entry name" value="Tyr_kinase_cat_dom"/>
</dbReference>
<comment type="caution">
    <text evidence="17">The sequence shown here is derived from an EMBL/GenBank/DDBJ whole genome shotgun (WGS) entry which is preliminary data.</text>
</comment>
<evidence type="ECO:0000256" key="6">
    <source>
        <dbReference type="ARBA" id="ARBA00022840"/>
    </source>
</evidence>
<evidence type="ECO:0000256" key="10">
    <source>
        <dbReference type="ARBA" id="ARBA00023170"/>
    </source>
</evidence>
<dbReference type="InterPro" id="IPR001245">
    <property type="entry name" value="Ser-Thr/Tyr_kinase_cat_dom"/>
</dbReference>
<dbReference type="InterPro" id="IPR000719">
    <property type="entry name" value="Prot_kinase_dom"/>
</dbReference>
<evidence type="ECO:0000256" key="5">
    <source>
        <dbReference type="ARBA" id="ARBA00022741"/>
    </source>
</evidence>
<dbReference type="SUPFAM" id="SSF56112">
    <property type="entry name" value="Protein kinase-like (PK-like)"/>
    <property type="match status" value="1"/>
</dbReference>
<feature type="region of interest" description="Disordered" evidence="12">
    <location>
        <begin position="447"/>
        <end position="496"/>
    </location>
</feature>
<evidence type="ECO:0000256" key="11">
    <source>
        <dbReference type="ARBA" id="ARBA00023180"/>
    </source>
</evidence>
<evidence type="ECO:0000313" key="16">
    <source>
        <dbReference type="EMBL" id="CAF0823659.1"/>
    </source>
</evidence>
<dbReference type="InterPro" id="IPR008979">
    <property type="entry name" value="Galactose-bd-like_sf"/>
</dbReference>
<protein>
    <recommendedName>
        <fullName evidence="19">Discoidin domain-containing receptor 2</fullName>
    </recommendedName>
</protein>
<dbReference type="AlphaFoldDB" id="A0A8S2H6E2"/>
<keyword evidence="6" id="KW-0067">ATP-binding</keyword>
<evidence type="ECO:0000256" key="13">
    <source>
        <dbReference type="SAM" id="Phobius"/>
    </source>
</evidence>
<feature type="compositionally biased region" description="Low complexity" evidence="12">
    <location>
        <begin position="474"/>
        <end position="492"/>
    </location>
</feature>
<evidence type="ECO:0000256" key="1">
    <source>
        <dbReference type="ARBA" id="ARBA00004251"/>
    </source>
</evidence>
<evidence type="ECO:0000313" key="18">
    <source>
        <dbReference type="Proteomes" id="UP000682733"/>
    </source>
</evidence>
<dbReference type="GO" id="GO:0038062">
    <property type="term" value="F:protein tyrosine kinase collagen receptor activity"/>
    <property type="evidence" value="ECO:0007669"/>
    <property type="project" value="TreeGrafter"/>
</dbReference>
<organism evidence="17 18">
    <name type="scientific">Didymodactylos carnosus</name>
    <dbReference type="NCBI Taxonomy" id="1234261"/>
    <lineage>
        <taxon>Eukaryota</taxon>
        <taxon>Metazoa</taxon>
        <taxon>Spiralia</taxon>
        <taxon>Gnathifera</taxon>
        <taxon>Rotifera</taxon>
        <taxon>Eurotatoria</taxon>
        <taxon>Bdelloidea</taxon>
        <taxon>Philodinida</taxon>
        <taxon>Philodinidae</taxon>
        <taxon>Didymodactylos</taxon>
    </lineage>
</organism>
<dbReference type="PANTHER" id="PTHR24416">
    <property type="entry name" value="TYROSINE-PROTEIN KINASE RECEPTOR"/>
    <property type="match status" value="1"/>
</dbReference>
<evidence type="ECO:0000256" key="12">
    <source>
        <dbReference type="SAM" id="MobiDB-lite"/>
    </source>
</evidence>
<dbReference type="PROSITE" id="PS00109">
    <property type="entry name" value="PROTEIN_KINASE_TYR"/>
    <property type="match status" value="1"/>
</dbReference>
<keyword evidence="4" id="KW-0732">Signal</keyword>
<dbReference type="SUPFAM" id="SSF49785">
    <property type="entry name" value="Galactose-binding domain-like"/>
    <property type="match status" value="1"/>
</dbReference>
<dbReference type="PROSITE" id="PS50022">
    <property type="entry name" value="FA58C_3"/>
    <property type="match status" value="1"/>
</dbReference>
<keyword evidence="10" id="KW-0675">Receptor</keyword>
<evidence type="ECO:0008006" key="19">
    <source>
        <dbReference type="Google" id="ProtNLM"/>
    </source>
</evidence>
<dbReference type="Proteomes" id="UP000677228">
    <property type="component" value="Unassembled WGS sequence"/>
</dbReference>
<evidence type="ECO:0000259" key="14">
    <source>
        <dbReference type="PROSITE" id="PS50011"/>
    </source>
</evidence>
<dbReference type="EMBL" id="CAJNOK010001662">
    <property type="protein sequence ID" value="CAF0823659.1"/>
    <property type="molecule type" value="Genomic_DNA"/>
</dbReference>
<evidence type="ECO:0000256" key="8">
    <source>
        <dbReference type="ARBA" id="ARBA00023136"/>
    </source>
</evidence>
<dbReference type="SMART" id="SM00219">
    <property type="entry name" value="TyrKc"/>
    <property type="match status" value="1"/>
</dbReference>
<gene>
    <name evidence="16" type="ORF">OVA965_LOCUS5779</name>
    <name evidence="17" type="ORF">TMI583_LOCUS5776</name>
</gene>
<dbReference type="Pfam" id="PF07714">
    <property type="entry name" value="PK_Tyr_Ser-Thr"/>
    <property type="match status" value="1"/>
</dbReference>
<dbReference type="GO" id="GO:0010976">
    <property type="term" value="P:positive regulation of neuron projection development"/>
    <property type="evidence" value="ECO:0007669"/>
    <property type="project" value="TreeGrafter"/>
</dbReference>
<keyword evidence="7 13" id="KW-1133">Transmembrane helix</keyword>
<evidence type="ECO:0000313" key="17">
    <source>
        <dbReference type="EMBL" id="CAF3608036.1"/>
    </source>
</evidence>
<dbReference type="Pfam" id="PF00754">
    <property type="entry name" value="F5_F8_type_C"/>
    <property type="match status" value="1"/>
</dbReference>
<dbReference type="GO" id="GO:0051897">
    <property type="term" value="P:positive regulation of phosphatidylinositol 3-kinase/protein kinase B signal transduction"/>
    <property type="evidence" value="ECO:0007669"/>
    <property type="project" value="TreeGrafter"/>
</dbReference>
<evidence type="ECO:0000256" key="3">
    <source>
        <dbReference type="ARBA" id="ARBA00022692"/>
    </source>
</evidence>
<reference evidence="17" key="1">
    <citation type="submission" date="2021-02" db="EMBL/GenBank/DDBJ databases">
        <authorList>
            <person name="Nowell W R."/>
        </authorList>
    </citation>
    <scope>NUCLEOTIDE SEQUENCE</scope>
</reference>
<accession>A0A8S2H6E2</accession>
<keyword evidence="9" id="KW-1015">Disulfide bond</keyword>
<evidence type="ECO:0000259" key="15">
    <source>
        <dbReference type="PROSITE" id="PS50022"/>
    </source>
</evidence>
<evidence type="ECO:0000256" key="4">
    <source>
        <dbReference type="ARBA" id="ARBA00022729"/>
    </source>
</evidence>
<evidence type="ECO:0000256" key="9">
    <source>
        <dbReference type="ARBA" id="ARBA00023157"/>
    </source>
</evidence>
<comment type="subcellular location">
    <subcellularLocation>
        <location evidence="1">Cell membrane</location>
        <topology evidence="1">Single-pass type I membrane protein</topology>
    </subcellularLocation>
</comment>
<dbReference type="InterPro" id="IPR000421">
    <property type="entry name" value="FA58C"/>
</dbReference>
<feature type="domain" description="Protein kinase" evidence="14">
    <location>
        <begin position="596"/>
        <end position="892"/>
    </location>
</feature>
<dbReference type="GO" id="GO:0005524">
    <property type="term" value="F:ATP binding"/>
    <property type="evidence" value="ECO:0007669"/>
    <property type="project" value="UniProtKB-KW"/>
</dbReference>
<sequence length="920" mass="105203">MILFETLCTSQCMELKGLSSCQIPLLAESSLVASSSLDETSLPESARMRSNYPEENYGGWCSSSEISSSLSYEWLQVNLGNLTYLTRIEIKYRFLHDNRQLTKHYQSSSYRLEYTRDKHSTLNTTWKKYRPKVKHHHHDSNQTTTSFDPPIIATSIRLIPESQSMCLQLELFGCPFTDGVVSYSMFQGVTTNLLLEDETYDGYYDTNTKFLSGGLGQLSDGQTGADNYRENRGYKWVGWRDNHVDKKPISIVFNFDYIRNFSRLTIHANNYYTNGVYVFRSAVIKFSRSEQDYNNTPSLVYHHQRDENFDLARPVMIDLKYHVGSRIQLELYFDSNWLLISEVTFDSFIVGNIERVISISSSSISSKINRTRKRPLSKPFEETELLFKNKNSFNHDQLLTSSILPRSSRPVLANIWVYLIACLSAISILLMFGAIILLIRRTTTSQSATPSKKRLTSPSWTHHSSQHHYFQPISSPSLSHPTTTTTTNSSTSEDIDTTHEQNHALTYGYATISGGQHDYTSPVLYASYGTSKAHQHLYCSSCYSSSKTTTPTKMVVPMTHDQSLHIQGVCGNSQYYTQRLLGFDLARAQFIPSSSITIKRKFGPGQFGGEVCQGELQLQHSENTTVPVIIRRLHSTASIQARVSFFNEISLLTSLCHLNILHSYGFCSEPVSLITEYIDTVDLYQYLRYYRNKLELVNQHLSNLYSTVYYFGSQIASALNYLESFHIVHRDLAARNCLVCLNLTIKLQDLAMCKETYKDDYYPVQIGTQQEEKSLRPIRWSAWETICCNRFSSKSDVYSFGVLLWEILTMAEQRPHALLDDEQVLTNLKLLNSSSLTSNIDLILNNDLTPPISNLTLSLPETCPKGLFHLIHSCWNKFDYNRPTFHDIDHFFQQMAHSPTQQQNKTADADMISPNNIQII</sequence>
<keyword evidence="8 13" id="KW-0472">Membrane</keyword>
<dbReference type="PROSITE" id="PS50011">
    <property type="entry name" value="PROTEIN_KINASE_DOM"/>
    <property type="match status" value="1"/>
</dbReference>
<dbReference type="Gene3D" id="1.10.510.10">
    <property type="entry name" value="Transferase(Phosphotransferase) domain 1"/>
    <property type="match status" value="1"/>
</dbReference>
<dbReference type="Gene3D" id="2.60.120.1190">
    <property type="match status" value="1"/>
</dbReference>
<dbReference type="PRINTS" id="PR00109">
    <property type="entry name" value="TYRKINASE"/>
</dbReference>
<dbReference type="InterPro" id="IPR050122">
    <property type="entry name" value="RTK"/>
</dbReference>
<dbReference type="Pfam" id="PF21114">
    <property type="entry name" value="DDR1-2_DS-like"/>
    <property type="match status" value="1"/>
</dbReference>
<dbReference type="GO" id="GO:0043235">
    <property type="term" value="C:receptor complex"/>
    <property type="evidence" value="ECO:0007669"/>
    <property type="project" value="TreeGrafter"/>
</dbReference>
<dbReference type="Gene3D" id="3.30.200.20">
    <property type="entry name" value="Phosphorylase Kinase, domain 1"/>
    <property type="match status" value="1"/>
</dbReference>
<feature type="transmembrane region" description="Helical" evidence="13">
    <location>
        <begin position="415"/>
        <end position="439"/>
    </location>
</feature>
<dbReference type="GO" id="GO:0005886">
    <property type="term" value="C:plasma membrane"/>
    <property type="evidence" value="ECO:0007669"/>
    <property type="project" value="UniProtKB-SubCell"/>
</dbReference>
<keyword evidence="5" id="KW-0547">Nucleotide-binding</keyword>
<proteinExistence type="predicted"/>
<feature type="compositionally biased region" description="Polar residues" evidence="12">
    <location>
        <begin position="447"/>
        <end position="463"/>
    </location>
</feature>
<feature type="domain" description="F5/8 type C" evidence="15">
    <location>
        <begin position="12"/>
        <end position="174"/>
    </location>
</feature>
<evidence type="ECO:0000256" key="7">
    <source>
        <dbReference type="ARBA" id="ARBA00022989"/>
    </source>
</evidence>
<dbReference type="PANTHER" id="PTHR24416:SF634">
    <property type="entry name" value="DISCOIDIN DOMAIN-CONTAINING RECEPTOR TYROSINE KINASE B"/>
    <property type="match status" value="1"/>
</dbReference>
<dbReference type="InterPro" id="IPR011009">
    <property type="entry name" value="Kinase-like_dom_sf"/>
</dbReference>
<dbReference type="EMBL" id="CAJOBA010001662">
    <property type="protein sequence ID" value="CAF3608036.1"/>
    <property type="molecule type" value="Genomic_DNA"/>
</dbReference>
<keyword evidence="3 13" id="KW-0812">Transmembrane</keyword>
<dbReference type="Gene3D" id="2.60.120.260">
    <property type="entry name" value="Galactose-binding domain-like"/>
    <property type="match status" value="1"/>
</dbReference>
<evidence type="ECO:0000256" key="2">
    <source>
        <dbReference type="ARBA" id="ARBA00022475"/>
    </source>
</evidence>
<dbReference type="InterPro" id="IPR048525">
    <property type="entry name" value="DDR1-2_DS-like"/>
</dbReference>
<name>A0A8S2H6E2_9BILA</name>
<keyword evidence="2" id="KW-1003">Cell membrane</keyword>
<dbReference type="InterPro" id="IPR008266">
    <property type="entry name" value="Tyr_kinase_AS"/>
</dbReference>
<dbReference type="Proteomes" id="UP000682733">
    <property type="component" value="Unassembled WGS sequence"/>
</dbReference>